<protein>
    <recommendedName>
        <fullName evidence="3">Transposase</fullName>
    </recommendedName>
</protein>
<proteinExistence type="predicted"/>
<dbReference type="KEGG" id="hth:HTH_1337"/>
<dbReference type="AlphaFoldDB" id="D3DIY7"/>
<keyword evidence="2" id="KW-1185">Reference proteome</keyword>
<gene>
    <name evidence="1" type="ordered locus">HTH_1337</name>
</gene>
<name>D3DIY7_HYDTT</name>
<evidence type="ECO:0000313" key="2">
    <source>
        <dbReference type="Proteomes" id="UP000002574"/>
    </source>
</evidence>
<dbReference type="RefSeq" id="WP_012963969.1">
    <property type="nucleotide sequence ID" value="NC_013799.1"/>
</dbReference>
<dbReference type="STRING" id="608538.HTH_1337"/>
<dbReference type="EMBL" id="AP011112">
    <property type="protein sequence ID" value="BAI69789.1"/>
    <property type="molecule type" value="Genomic_DNA"/>
</dbReference>
<accession>D3DIY7</accession>
<evidence type="ECO:0000313" key="1">
    <source>
        <dbReference type="EMBL" id="BAI69789.1"/>
    </source>
</evidence>
<organism evidence="1 2">
    <name type="scientific">Hydrogenobacter thermophilus (strain DSM 6534 / IAM 12695 / TK-6)</name>
    <dbReference type="NCBI Taxonomy" id="608538"/>
    <lineage>
        <taxon>Bacteria</taxon>
        <taxon>Pseudomonadati</taxon>
        <taxon>Aquificota</taxon>
        <taxon>Aquificia</taxon>
        <taxon>Aquificales</taxon>
        <taxon>Aquificaceae</taxon>
        <taxon>Hydrogenobacter</taxon>
    </lineage>
</organism>
<reference evidence="1 2" key="1">
    <citation type="journal article" date="2010" name="J. Bacteriol.">
        <title>Complete genome sequence of the thermophilic, obligately chemolithoautotrophic hydrogen-oxidizing bacterium Hydrogenobacter thermophilus TK-6.</title>
        <authorList>
            <person name="Arai H."/>
            <person name="Kanbe H."/>
            <person name="Ishii M."/>
            <person name="Igarashi Y."/>
        </authorList>
    </citation>
    <scope>NUCLEOTIDE SEQUENCE [LARGE SCALE GENOMIC DNA]</scope>
    <source>
        <strain evidence="2">DSM 6534 / IAM 12695 / TK-6 [Tokyo]</strain>
    </source>
</reference>
<evidence type="ECO:0008006" key="3">
    <source>
        <dbReference type="Google" id="ProtNLM"/>
    </source>
</evidence>
<sequence length="105" mass="12624">MQLIEETLRKTKAGRKPKISNAQIATLFILSCITNTPVLKLAQFLIHPKLKSYHIFRKTRIKRIYKILRYYMHSRVMAVIVLKLRRLYSEHYKREVLRSYAMECL</sequence>
<dbReference type="Proteomes" id="UP000002574">
    <property type="component" value="Chromosome"/>
</dbReference>